<sequence length="76" mass="8975">MESNQWFKKGDREWFRKFADDHGITFQQLKTEIFATTNVRTLESLWAGRHSAGGTYADVFIWYARAKAKEWQAMVN</sequence>
<dbReference type="AlphaFoldDB" id="A0A0A6RU55"/>
<evidence type="ECO:0000313" key="2">
    <source>
        <dbReference type="Proteomes" id="UP000030428"/>
    </source>
</evidence>
<reference evidence="1 2" key="1">
    <citation type="journal article" date="2016" name="Front. Microbiol.">
        <title>Single-Cell (Meta-)Genomics of a Dimorphic Candidatus Thiomargarita nelsonii Reveals Genomic Plasticity.</title>
        <authorList>
            <person name="Flood B.E."/>
            <person name="Fliss P."/>
            <person name="Jones D.S."/>
            <person name="Dick G.J."/>
            <person name="Jain S."/>
            <person name="Kaster A.K."/>
            <person name="Winkel M."/>
            <person name="Mussmann M."/>
            <person name="Bailey J."/>
        </authorList>
    </citation>
    <scope>NUCLEOTIDE SEQUENCE [LARGE SCALE GENOMIC DNA]</scope>
    <source>
        <strain evidence="1">Hydrate Ridge</strain>
    </source>
</reference>
<accession>A0A0A6RU55</accession>
<evidence type="ECO:0000313" key="1">
    <source>
        <dbReference type="EMBL" id="KHD07401.1"/>
    </source>
</evidence>
<organism evidence="1 2">
    <name type="scientific">Candidatus Thiomargarita nelsonii</name>
    <dbReference type="NCBI Taxonomy" id="1003181"/>
    <lineage>
        <taxon>Bacteria</taxon>
        <taxon>Pseudomonadati</taxon>
        <taxon>Pseudomonadota</taxon>
        <taxon>Gammaproteobacteria</taxon>
        <taxon>Thiotrichales</taxon>
        <taxon>Thiotrichaceae</taxon>
        <taxon>Thiomargarita</taxon>
    </lineage>
</organism>
<name>A0A0A6RU55_9GAMM</name>
<dbReference type="Proteomes" id="UP000030428">
    <property type="component" value="Unassembled WGS sequence"/>
</dbReference>
<proteinExistence type="predicted"/>
<dbReference type="EMBL" id="JSZA02000204">
    <property type="protein sequence ID" value="KHD07401.1"/>
    <property type="molecule type" value="Genomic_DNA"/>
</dbReference>
<protein>
    <submittedName>
        <fullName evidence="1">Uncharacterized protein</fullName>
    </submittedName>
</protein>
<gene>
    <name evidence="1" type="ORF">PN36_29460</name>
</gene>
<keyword evidence="2" id="KW-1185">Reference proteome</keyword>
<comment type="caution">
    <text evidence="1">The sequence shown here is derived from an EMBL/GenBank/DDBJ whole genome shotgun (WGS) entry which is preliminary data.</text>
</comment>